<reference evidence="5 6" key="1">
    <citation type="submission" date="2024-03" db="EMBL/GenBank/DDBJ databases">
        <title>The Acrasis kona genome and developmental transcriptomes reveal deep origins of eukaryotic multicellular pathways.</title>
        <authorList>
            <person name="Sheikh S."/>
            <person name="Fu C.-J."/>
            <person name="Brown M.W."/>
            <person name="Baldauf S.L."/>
        </authorList>
    </citation>
    <scope>NUCLEOTIDE SEQUENCE [LARGE SCALE GENOMIC DNA]</scope>
    <source>
        <strain evidence="5 6">ATCC MYA-3509</strain>
    </source>
</reference>
<feature type="domain" description="Myb-like" evidence="3">
    <location>
        <begin position="437"/>
        <end position="483"/>
    </location>
</feature>
<dbReference type="InterPro" id="IPR054076">
    <property type="entry name" value="ZUO1-like_ZHD"/>
</dbReference>
<feature type="compositionally biased region" description="Polar residues" evidence="1">
    <location>
        <begin position="529"/>
        <end position="538"/>
    </location>
</feature>
<name>A0AAW2YZV7_9EUKA</name>
<dbReference type="SMART" id="SM00717">
    <property type="entry name" value="SANT"/>
    <property type="match status" value="2"/>
</dbReference>
<evidence type="ECO:0000256" key="1">
    <source>
        <dbReference type="SAM" id="MobiDB-lite"/>
    </source>
</evidence>
<gene>
    <name evidence="5" type="ORF">AKO1_014937</name>
</gene>
<feature type="region of interest" description="Disordered" evidence="1">
    <location>
        <begin position="272"/>
        <end position="295"/>
    </location>
</feature>
<evidence type="ECO:0000313" key="6">
    <source>
        <dbReference type="Proteomes" id="UP001431209"/>
    </source>
</evidence>
<dbReference type="SUPFAM" id="SSF46689">
    <property type="entry name" value="Homeodomain-like"/>
    <property type="match status" value="2"/>
</dbReference>
<feature type="domain" description="J" evidence="2">
    <location>
        <begin position="86"/>
        <end position="155"/>
    </location>
</feature>
<dbReference type="Pfam" id="PF21884">
    <property type="entry name" value="ZUO1-like_ZHD"/>
    <property type="match status" value="1"/>
</dbReference>
<dbReference type="Gene3D" id="1.10.10.60">
    <property type="entry name" value="Homeodomain-like"/>
    <property type="match status" value="2"/>
</dbReference>
<evidence type="ECO:0000259" key="2">
    <source>
        <dbReference type="PROSITE" id="PS50076"/>
    </source>
</evidence>
<dbReference type="SMART" id="SM00271">
    <property type="entry name" value="DnaJ"/>
    <property type="match status" value="1"/>
</dbReference>
<dbReference type="PANTHER" id="PTHR43999:SF1">
    <property type="entry name" value="DNAJ HOMOLOG SUBFAMILY C MEMBER 2"/>
    <property type="match status" value="1"/>
</dbReference>
<dbReference type="SUPFAM" id="SSF46565">
    <property type="entry name" value="Chaperone J-domain"/>
    <property type="match status" value="1"/>
</dbReference>
<comment type="caution">
    <text evidence="5">The sequence shown here is derived from an EMBL/GenBank/DDBJ whole genome shotgun (WGS) entry which is preliminary data.</text>
</comment>
<dbReference type="Pfam" id="PF23082">
    <property type="entry name" value="Myb_DNA-binding_2"/>
    <property type="match status" value="1"/>
</dbReference>
<dbReference type="CDD" id="cd00167">
    <property type="entry name" value="SANT"/>
    <property type="match status" value="2"/>
</dbReference>
<dbReference type="CDD" id="cd06257">
    <property type="entry name" value="DnaJ"/>
    <property type="match status" value="1"/>
</dbReference>
<dbReference type="GO" id="GO:0043022">
    <property type="term" value="F:ribosome binding"/>
    <property type="evidence" value="ECO:0007669"/>
    <property type="project" value="InterPro"/>
</dbReference>
<feature type="compositionally biased region" description="Basic and acidic residues" evidence="1">
    <location>
        <begin position="506"/>
        <end position="528"/>
    </location>
</feature>
<dbReference type="PANTHER" id="PTHR43999">
    <property type="entry name" value="DNAJ HOMOLOG SUBFAMILY C MEMBER 2"/>
    <property type="match status" value="1"/>
</dbReference>
<keyword evidence="6" id="KW-1185">Reference proteome</keyword>
<dbReference type="InterPro" id="IPR001623">
    <property type="entry name" value="DnaJ_domain"/>
</dbReference>
<dbReference type="PROSITE" id="PS50076">
    <property type="entry name" value="DNAJ_2"/>
    <property type="match status" value="1"/>
</dbReference>
<dbReference type="InterPro" id="IPR009057">
    <property type="entry name" value="Homeodomain-like_sf"/>
</dbReference>
<dbReference type="PROSITE" id="PS50090">
    <property type="entry name" value="MYB_LIKE"/>
    <property type="match status" value="2"/>
</dbReference>
<organism evidence="5 6">
    <name type="scientific">Acrasis kona</name>
    <dbReference type="NCBI Taxonomy" id="1008807"/>
    <lineage>
        <taxon>Eukaryota</taxon>
        <taxon>Discoba</taxon>
        <taxon>Heterolobosea</taxon>
        <taxon>Tetramitia</taxon>
        <taxon>Eutetramitia</taxon>
        <taxon>Acrasidae</taxon>
        <taxon>Acrasis</taxon>
    </lineage>
</organism>
<dbReference type="Pfam" id="PF00226">
    <property type="entry name" value="DnaJ"/>
    <property type="match status" value="1"/>
</dbReference>
<protein>
    <submittedName>
        <fullName evidence="5">DnaJ</fullName>
    </submittedName>
</protein>
<sequence length="596" mass="69372">MAAPTLLVSANFEIGEPVDEISFDLITTPTFRTLEPSGRGFHQIVMDSLVATEKKQEELAADDGEHKINVSKILKEKNKTDDDEFDYYELFGLEKLRNKATQDHIKKAYKVACMTFHPDQNMTNGVPDDTMFKRVQTAWDVLSNPRKRIGYDSSGEFNDSIPAYFGDESKFYVTFGPVFERWTKWSHAALPALGDDNTKYSDVEAFYKSWANFKSWRDFSFDDEYDIEDAENREEKRWMERNNEKVRLEKKNNERKKFVQIYELAKKSDPRILNRRRQQEEEKKKRQEKQEEEKMKKLVAQAKKEEEYKLQQEEEKRKIAEEKMNASQEQERIKREDEATRRRFRDLCAPYSVMSQMLTKKQIGNKILAEHVEFIVARSDAAELNAKNEQLSAATEAEPFVQILNDMYEHIKKNNIQVKVGIATSQQTDNKSTGREWTTKELAALTKAIKQFPGGVSGRWNKISKAVGTRTAQEVQEKTTEIRNNAAAGIPQTSNKEHFEDFSKAKENGATKKKEQEDKMNEQYKEQLKTTSGSVKDVENWNNEQQKALENALKTHKDVKGEEKWVKIAEELGNKTKEQCKERFEHCKKLVQAKKK</sequence>
<evidence type="ECO:0000259" key="3">
    <source>
        <dbReference type="PROSITE" id="PS50090"/>
    </source>
</evidence>
<dbReference type="GO" id="GO:0005829">
    <property type="term" value="C:cytosol"/>
    <property type="evidence" value="ECO:0007669"/>
    <property type="project" value="TreeGrafter"/>
</dbReference>
<dbReference type="Gene3D" id="1.10.287.110">
    <property type="entry name" value="DnaJ domain"/>
    <property type="match status" value="1"/>
</dbReference>
<evidence type="ECO:0000313" key="5">
    <source>
        <dbReference type="EMBL" id="KAL0483056.1"/>
    </source>
</evidence>
<feature type="domain" description="Myb-like" evidence="3">
    <location>
        <begin position="540"/>
        <end position="585"/>
    </location>
</feature>
<dbReference type="Proteomes" id="UP001431209">
    <property type="component" value="Unassembled WGS sequence"/>
</dbReference>
<dbReference type="AlphaFoldDB" id="A0AAW2YZV7"/>
<feature type="domain" description="SANT" evidence="4">
    <location>
        <begin position="536"/>
        <end position="592"/>
    </location>
</feature>
<dbReference type="InterPro" id="IPR018253">
    <property type="entry name" value="DnaJ_domain_CS"/>
</dbReference>
<dbReference type="InterPro" id="IPR044634">
    <property type="entry name" value="Zuotin/DnaJC2"/>
</dbReference>
<dbReference type="GO" id="GO:0030544">
    <property type="term" value="F:Hsp70 protein binding"/>
    <property type="evidence" value="ECO:0007669"/>
    <property type="project" value="InterPro"/>
</dbReference>
<dbReference type="PRINTS" id="PR00625">
    <property type="entry name" value="JDOMAIN"/>
</dbReference>
<proteinExistence type="predicted"/>
<dbReference type="InterPro" id="IPR001005">
    <property type="entry name" value="SANT/Myb"/>
</dbReference>
<evidence type="ECO:0000259" key="4">
    <source>
        <dbReference type="PROSITE" id="PS51293"/>
    </source>
</evidence>
<accession>A0AAW2YZV7</accession>
<dbReference type="Pfam" id="PF00249">
    <property type="entry name" value="Myb_DNA-binding"/>
    <property type="match status" value="1"/>
</dbReference>
<dbReference type="GO" id="GO:0051083">
    <property type="term" value="P:'de novo' cotranslational protein folding"/>
    <property type="evidence" value="ECO:0007669"/>
    <property type="project" value="InterPro"/>
</dbReference>
<feature type="region of interest" description="Disordered" evidence="1">
    <location>
        <begin position="506"/>
        <end position="538"/>
    </location>
</feature>
<dbReference type="EMBL" id="JAOPGA020000925">
    <property type="protein sequence ID" value="KAL0483056.1"/>
    <property type="molecule type" value="Genomic_DNA"/>
</dbReference>
<dbReference type="PROSITE" id="PS51293">
    <property type="entry name" value="SANT"/>
    <property type="match status" value="1"/>
</dbReference>
<dbReference type="PROSITE" id="PS00636">
    <property type="entry name" value="DNAJ_1"/>
    <property type="match status" value="1"/>
</dbReference>
<dbReference type="InterPro" id="IPR036869">
    <property type="entry name" value="J_dom_sf"/>
</dbReference>
<dbReference type="InterPro" id="IPR017884">
    <property type="entry name" value="SANT_dom"/>
</dbReference>
<dbReference type="GO" id="GO:0006450">
    <property type="term" value="P:regulation of translational fidelity"/>
    <property type="evidence" value="ECO:0007669"/>
    <property type="project" value="InterPro"/>
</dbReference>